<dbReference type="OrthoDB" id="9766061at2"/>
<feature type="region of interest" description="Disordered" evidence="1">
    <location>
        <begin position="371"/>
        <end position="410"/>
    </location>
</feature>
<gene>
    <name evidence="2" type="ORF">DFQ01_1444</name>
</gene>
<organism evidence="2 3">
    <name type="scientific">Paenibacillus cellulosilyticus</name>
    <dbReference type="NCBI Taxonomy" id="375489"/>
    <lineage>
        <taxon>Bacteria</taxon>
        <taxon>Bacillati</taxon>
        <taxon>Bacillota</taxon>
        <taxon>Bacilli</taxon>
        <taxon>Bacillales</taxon>
        <taxon>Paenibacillaceae</taxon>
        <taxon>Paenibacillus</taxon>
    </lineage>
</organism>
<evidence type="ECO:0000256" key="1">
    <source>
        <dbReference type="SAM" id="MobiDB-lite"/>
    </source>
</evidence>
<dbReference type="Pfam" id="PF10926">
    <property type="entry name" value="DUF2800"/>
    <property type="match status" value="1"/>
</dbReference>
<keyword evidence="3" id="KW-1185">Reference proteome</keyword>
<protein>
    <submittedName>
        <fullName evidence="2">Uncharacterized protein DUF2800</fullName>
    </submittedName>
</protein>
<reference evidence="2 3" key="1">
    <citation type="submission" date="2018-05" db="EMBL/GenBank/DDBJ databases">
        <title>Genomic Encyclopedia of Type Strains, Phase III (KMG-III): the genomes of soil and plant-associated and newly described type strains.</title>
        <authorList>
            <person name="Whitman W."/>
        </authorList>
    </citation>
    <scope>NUCLEOTIDE SEQUENCE [LARGE SCALE GENOMIC DNA]</scope>
    <source>
        <strain evidence="2 3">CECT 5696</strain>
    </source>
</reference>
<dbReference type="EMBL" id="QGTQ01000044">
    <property type="protein sequence ID" value="PWV90228.1"/>
    <property type="molecule type" value="Genomic_DNA"/>
</dbReference>
<dbReference type="AlphaFoldDB" id="A0A2V2YGJ6"/>
<sequence length="410" mass="45154">MAQQAPSTRAHAKLSASGSKRWLSCPGSVSLEQMFSNVDSSSTHSDEGTFAHELSELHLALWAGHITKEQHVERLAAVQTNGFYSQEMEDYIQTYIDVVIERINTARAKTPDATVLFEERLDFSPWVPEGFGTGDVVIIADGSLEVIDLKYGKGVPVSAIGNPQLRLYGLGAINGFGFLYDIHSVRMTIVQPRLDDISTEELSADELLEWADKTVKPGAKLALSGKGKTVAGEHCKFCKARSQCRARAEMNLKLMEYEFREARLLSIEELADIRGKIDDLASWASDVKDHMLEQAEKNGVKYPGWKLVEGKSNRVYSSKEAVESKLLEQDGYAALIYEPKSILGITAMEKAIGKKKFTELLGELVVKPTGKPTLVEESDKRPELNSLASIDSDFGGEEFEDSQSAVDIGS</sequence>
<dbReference type="Proteomes" id="UP000246635">
    <property type="component" value="Unassembled WGS sequence"/>
</dbReference>
<dbReference type="InterPro" id="IPR011604">
    <property type="entry name" value="PDDEXK-like_dom_sf"/>
</dbReference>
<evidence type="ECO:0000313" key="2">
    <source>
        <dbReference type="EMBL" id="PWV90228.1"/>
    </source>
</evidence>
<dbReference type="RefSeq" id="WP_110047432.1">
    <property type="nucleotide sequence ID" value="NZ_CP054610.1"/>
</dbReference>
<proteinExistence type="predicted"/>
<dbReference type="InterPro" id="IPR021229">
    <property type="entry name" value="DUF2800"/>
</dbReference>
<accession>A0A2V2YGJ6</accession>
<comment type="caution">
    <text evidence="2">The sequence shown here is derived from an EMBL/GenBank/DDBJ whole genome shotgun (WGS) entry which is preliminary data.</text>
</comment>
<evidence type="ECO:0000313" key="3">
    <source>
        <dbReference type="Proteomes" id="UP000246635"/>
    </source>
</evidence>
<name>A0A2V2YGJ6_9BACL</name>
<dbReference type="Gene3D" id="3.90.320.10">
    <property type="match status" value="1"/>
</dbReference>